<proteinExistence type="evidence at transcript level"/>
<comment type="similarity">
    <text evidence="5">Belongs to the CFAP91 family.</text>
</comment>
<evidence type="ECO:0000259" key="8">
    <source>
        <dbReference type="Pfam" id="PF14738"/>
    </source>
</evidence>
<keyword evidence="4" id="KW-0966">Cell projection</keyword>
<evidence type="ECO:0000256" key="1">
    <source>
        <dbReference type="ARBA" id="ARBA00004430"/>
    </source>
</evidence>
<reference evidence="9" key="1">
    <citation type="journal article" date="2014" name="Nature">
        <title>Elephant shark genome provides unique insights into gnathostome evolution.</title>
        <authorList>
            <consortium name="International Elephant Shark Genome Sequencing Consortium"/>
            <person name="Venkatesh B."/>
            <person name="Lee A.P."/>
            <person name="Ravi V."/>
            <person name="Maurya A.K."/>
            <person name="Lian M.M."/>
            <person name="Swann J.B."/>
            <person name="Ohta Y."/>
            <person name="Flajnik M.F."/>
            <person name="Sutoh Y."/>
            <person name="Kasahara M."/>
            <person name="Hoon S."/>
            <person name="Gangu V."/>
            <person name="Roy S.W."/>
            <person name="Irimia M."/>
            <person name="Korzh V."/>
            <person name="Kondrychyn I."/>
            <person name="Lim Z.W."/>
            <person name="Tay B.H."/>
            <person name="Tohari S."/>
            <person name="Kong K.W."/>
            <person name="Ho S."/>
            <person name="Lorente-Galdos B."/>
            <person name="Quilez J."/>
            <person name="Marques-Bonet T."/>
            <person name="Raney B.J."/>
            <person name="Ingham P.W."/>
            <person name="Tay A."/>
            <person name="Hillier L.W."/>
            <person name="Minx P."/>
            <person name="Boehm T."/>
            <person name="Wilson R.K."/>
            <person name="Brenner S."/>
            <person name="Warren W.C."/>
        </authorList>
    </citation>
    <scope>NUCLEOTIDE SEQUENCE</scope>
    <source>
        <tissue evidence="9">Testis</tissue>
    </source>
</reference>
<evidence type="ECO:0000256" key="2">
    <source>
        <dbReference type="ARBA" id="ARBA00022490"/>
    </source>
</evidence>
<evidence type="ECO:0000313" key="9">
    <source>
        <dbReference type="EMBL" id="AFO96400.1"/>
    </source>
</evidence>
<evidence type="ECO:0000256" key="4">
    <source>
        <dbReference type="ARBA" id="ARBA00023273"/>
    </source>
</evidence>
<dbReference type="GO" id="GO:0005930">
    <property type="term" value="C:axoneme"/>
    <property type="evidence" value="ECO:0007669"/>
    <property type="project" value="UniProtKB-SubCell"/>
</dbReference>
<dbReference type="Pfam" id="PF14738">
    <property type="entry name" value="CFAP91"/>
    <property type="match status" value="1"/>
</dbReference>
<evidence type="ECO:0000256" key="3">
    <source>
        <dbReference type="ARBA" id="ARBA00023212"/>
    </source>
</evidence>
<dbReference type="PANTHER" id="PTHR22455">
    <property type="entry name" value="CILIA- AND FLAGELLA-ASSOCIATED PROTEIN 91"/>
    <property type="match status" value="1"/>
</dbReference>
<dbReference type="EMBL" id="JW863883">
    <property type="protein sequence ID" value="AFO96400.1"/>
    <property type="molecule type" value="mRNA"/>
</dbReference>
<organism evidence="9">
    <name type="scientific">Callorhinchus milii</name>
    <name type="common">Ghost shark</name>
    <dbReference type="NCBI Taxonomy" id="7868"/>
    <lineage>
        <taxon>Eukaryota</taxon>
        <taxon>Metazoa</taxon>
        <taxon>Chordata</taxon>
        <taxon>Craniata</taxon>
        <taxon>Vertebrata</taxon>
        <taxon>Chondrichthyes</taxon>
        <taxon>Holocephali</taxon>
        <taxon>Chimaeriformes</taxon>
        <taxon>Callorhinchidae</taxon>
        <taxon>Callorhinchus</taxon>
    </lineage>
</organism>
<dbReference type="AlphaFoldDB" id="V9KDT1"/>
<keyword evidence="7" id="KW-0175">Coiled coil</keyword>
<comment type="subcellular location">
    <subcellularLocation>
        <location evidence="1">Cytoplasm</location>
        <location evidence="1">Cytoskeleton</location>
        <location evidence="1">Cilium axoneme</location>
    </subcellularLocation>
</comment>
<evidence type="ECO:0000256" key="7">
    <source>
        <dbReference type="SAM" id="Coils"/>
    </source>
</evidence>
<feature type="domain" description="CFAP91" evidence="8">
    <location>
        <begin position="174"/>
        <end position="326"/>
    </location>
</feature>
<name>V9KDT1_CALMI</name>
<keyword evidence="3" id="KW-0206">Cytoskeleton</keyword>
<keyword evidence="2" id="KW-0963">Cytoplasm</keyword>
<accession>V9KDT1</accession>
<evidence type="ECO:0000256" key="5">
    <source>
        <dbReference type="ARBA" id="ARBA00029468"/>
    </source>
</evidence>
<feature type="coiled-coil region" evidence="7">
    <location>
        <begin position="268"/>
        <end position="337"/>
    </location>
</feature>
<dbReference type="PANTHER" id="PTHR22455:SF10">
    <property type="entry name" value="CILIA- AND FLAGELLA-ASSOCIATED PROTEIN 91"/>
    <property type="match status" value="1"/>
</dbReference>
<dbReference type="InterPro" id="IPR032840">
    <property type="entry name" value="CFAP91_dom"/>
</dbReference>
<dbReference type="InterPro" id="IPR026720">
    <property type="entry name" value="CFAP91"/>
</dbReference>
<protein>
    <recommendedName>
        <fullName evidence="6">Cilia- and flagella-associated protein 91</fullName>
    </recommendedName>
</protein>
<evidence type="ECO:0000256" key="6">
    <source>
        <dbReference type="ARBA" id="ARBA00029555"/>
    </source>
</evidence>
<sequence length="748" mass="88442">MSFTVTETSRRQGQRFKPERTYDYLYDPLYSVCSEKDHSRIDFMAQTSPDKFKKVPDYKAMFSTLQGYPKHSLQLYQNDPVPRCIDRQWKGYGERNKKALRQMTTHNSSVEVPQKIREDPEVNGRNRYKYFTRPIIPFVQHLPTEVILEMSRGRNELPDHLQELNDFESRTVGVQTDYRENETQTDPYTPEYVVRPGSAPELLTLAMLTWGQGLPAGLAEVEMIERARAKRAWESTLPPLSEVCLHDKRKKMMEDMERNEWAFREKEIEKLQEARMDVLKKLLKQREAKQQEINVKQLDAYWSKYQQKKKMAIKQIRHEHMREIRKLTAKKKNVEGKLERPNLIDNYSNHGSQVYAPIARIGLFPDRDSERFVVKNRFLNTYEGLLEMEAFLPEFVTQPRIRVEKPQKISKEGFIKRAYRHEMELAKLHMTLVEARFKGKESKKPLRYMFKIEKPILRPPTPIVEKPPEGEEERELAIIFLQKLIRGRAVQNMMFEGKEKRIELIRELRVTHALQVDKELLKKAEMQTILALQRERDHLQHKASEFDDHLSCLEGGVLAEMFDFLSKELLRIQAERHIHAFVMLADRQRRMREADESGLRQVEERRRREEDEIFKQVIKVHQTSVDSYLEDILLKSVQNTAEDQAREDIRKMADRINNAAYEIEQYRDIMQSEEIVSKLVHNFLIPEVQKITVRNRVKHFQKRHLLAAHRIIHSETETMLTTLSAAGKAAEDVMELSLEQVDKMMMDG</sequence>